<dbReference type="InterPro" id="IPR036942">
    <property type="entry name" value="Beta-barrel_TonB_sf"/>
</dbReference>
<keyword evidence="6 11" id="KW-0798">TonB box</keyword>
<keyword evidence="3 10" id="KW-1134">Transmembrane beta strand</keyword>
<dbReference type="InterPro" id="IPR039426">
    <property type="entry name" value="TonB-dep_rcpt-like"/>
</dbReference>
<evidence type="ECO:0000256" key="6">
    <source>
        <dbReference type="ARBA" id="ARBA00023077"/>
    </source>
</evidence>
<keyword evidence="9 10" id="KW-0998">Cell outer membrane</keyword>
<dbReference type="PANTHER" id="PTHR30069">
    <property type="entry name" value="TONB-DEPENDENT OUTER MEMBRANE RECEPTOR"/>
    <property type="match status" value="1"/>
</dbReference>
<feature type="domain" description="TonB-dependent receptor plug" evidence="14">
    <location>
        <begin position="483"/>
        <end position="563"/>
    </location>
</feature>
<dbReference type="Gene3D" id="2.170.130.10">
    <property type="entry name" value="TonB-dependent receptor, plug domain"/>
    <property type="match status" value="1"/>
</dbReference>
<feature type="chain" id="PRO_5046266229" evidence="12">
    <location>
        <begin position="21"/>
        <end position="1140"/>
    </location>
</feature>
<dbReference type="InterPro" id="IPR008969">
    <property type="entry name" value="CarboxyPept-like_regulatory"/>
</dbReference>
<dbReference type="RefSeq" id="WP_186736912.1">
    <property type="nucleotide sequence ID" value="NZ_VFIA01000007.1"/>
</dbReference>
<dbReference type="PROSITE" id="PS52016">
    <property type="entry name" value="TONB_DEPENDENT_REC_3"/>
    <property type="match status" value="1"/>
</dbReference>
<dbReference type="InterPro" id="IPR049492">
    <property type="entry name" value="BD-FAE-like_dom"/>
</dbReference>
<evidence type="ECO:0000256" key="5">
    <source>
        <dbReference type="ARBA" id="ARBA00022729"/>
    </source>
</evidence>
<evidence type="ECO:0000256" key="2">
    <source>
        <dbReference type="ARBA" id="ARBA00022448"/>
    </source>
</evidence>
<dbReference type="InterPro" id="IPR000531">
    <property type="entry name" value="Beta-barrel_TonB"/>
</dbReference>
<evidence type="ECO:0000256" key="1">
    <source>
        <dbReference type="ARBA" id="ARBA00004571"/>
    </source>
</evidence>
<comment type="similarity">
    <text evidence="10 11">Belongs to the TonB-dependent receptor family.</text>
</comment>
<gene>
    <name evidence="16" type="ORF">FH603_1611</name>
</gene>
<dbReference type="PANTHER" id="PTHR30069:SF29">
    <property type="entry name" value="HEMOGLOBIN AND HEMOGLOBIN-HAPTOGLOBIN-BINDING PROTEIN 1-RELATED"/>
    <property type="match status" value="1"/>
</dbReference>
<dbReference type="SUPFAM" id="SSF53474">
    <property type="entry name" value="alpha/beta-Hydrolases"/>
    <property type="match status" value="1"/>
</dbReference>
<keyword evidence="5 12" id="KW-0732">Signal</keyword>
<dbReference type="Gene3D" id="2.40.170.20">
    <property type="entry name" value="TonB-dependent receptor, beta-barrel domain"/>
    <property type="match status" value="1"/>
</dbReference>
<dbReference type="SUPFAM" id="SSF56935">
    <property type="entry name" value="Porins"/>
    <property type="match status" value="1"/>
</dbReference>
<feature type="signal peptide" evidence="12">
    <location>
        <begin position="1"/>
        <end position="20"/>
    </location>
</feature>
<feature type="domain" description="BD-FAE-like" evidence="15">
    <location>
        <begin position="142"/>
        <end position="225"/>
    </location>
</feature>
<evidence type="ECO:0000259" key="14">
    <source>
        <dbReference type="Pfam" id="PF07715"/>
    </source>
</evidence>
<dbReference type="Gene3D" id="2.60.40.1120">
    <property type="entry name" value="Carboxypeptidase-like, regulatory domain"/>
    <property type="match status" value="1"/>
</dbReference>
<evidence type="ECO:0000256" key="7">
    <source>
        <dbReference type="ARBA" id="ARBA00023136"/>
    </source>
</evidence>
<dbReference type="EMBL" id="VFIA01000007">
    <property type="protein sequence ID" value="MBC3791113.1"/>
    <property type="molecule type" value="Genomic_DNA"/>
</dbReference>
<dbReference type="Pfam" id="PF13715">
    <property type="entry name" value="CarbopepD_reg_2"/>
    <property type="match status" value="1"/>
</dbReference>
<evidence type="ECO:0000256" key="8">
    <source>
        <dbReference type="ARBA" id="ARBA00023170"/>
    </source>
</evidence>
<evidence type="ECO:0000256" key="11">
    <source>
        <dbReference type="RuleBase" id="RU003357"/>
    </source>
</evidence>
<evidence type="ECO:0000259" key="15">
    <source>
        <dbReference type="Pfam" id="PF20434"/>
    </source>
</evidence>
<reference evidence="16 17" key="1">
    <citation type="submission" date="2019-06" db="EMBL/GenBank/DDBJ databases">
        <title>Spirosoma utsteinense sp. nov. isolated from Antarctic ice-free soils.</title>
        <authorList>
            <person name="Tahon G."/>
        </authorList>
    </citation>
    <scope>NUCLEOTIDE SEQUENCE [LARGE SCALE GENOMIC DNA]</scope>
    <source>
        <strain evidence="16 17">LMG 31447</strain>
    </source>
</reference>
<dbReference type="Pfam" id="PF20434">
    <property type="entry name" value="BD-FAE"/>
    <property type="match status" value="1"/>
</dbReference>
<proteinExistence type="inferred from homology"/>
<evidence type="ECO:0000256" key="4">
    <source>
        <dbReference type="ARBA" id="ARBA00022692"/>
    </source>
</evidence>
<dbReference type="Gene3D" id="3.40.50.1820">
    <property type="entry name" value="alpha/beta hydrolase"/>
    <property type="match status" value="1"/>
</dbReference>
<evidence type="ECO:0000256" key="12">
    <source>
        <dbReference type="SAM" id="SignalP"/>
    </source>
</evidence>
<evidence type="ECO:0000259" key="13">
    <source>
        <dbReference type="Pfam" id="PF00593"/>
    </source>
</evidence>
<dbReference type="InterPro" id="IPR037066">
    <property type="entry name" value="Plug_dom_sf"/>
</dbReference>
<evidence type="ECO:0000256" key="10">
    <source>
        <dbReference type="PROSITE-ProRule" id="PRU01360"/>
    </source>
</evidence>
<dbReference type="InterPro" id="IPR012910">
    <property type="entry name" value="Plug_dom"/>
</dbReference>
<dbReference type="Pfam" id="PF07715">
    <property type="entry name" value="Plug"/>
    <property type="match status" value="1"/>
</dbReference>
<evidence type="ECO:0000256" key="9">
    <source>
        <dbReference type="ARBA" id="ARBA00023237"/>
    </source>
</evidence>
<evidence type="ECO:0000313" key="17">
    <source>
        <dbReference type="Proteomes" id="UP000700732"/>
    </source>
</evidence>
<keyword evidence="17" id="KW-1185">Reference proteome</keyword>
<keyword evidence="2 10" id="KW-0813">Transport</keyword>
<name>A0ABR6W4Q0_9BACT</name>
<evidence type="ECO:0000256" key="3">
    <source>
        <dbReference type="ARBA" id="ARBA00022452"/>
    </source>
</evidence>
<comment type="subcellular location">
    <subcellularLocation>
        <location evidence="1 10">Cell outer membrane</location>
        <topology evidence="1 10">Multi-pass membrane protein</topology>
    </subcellularLocation>
</comment>
<sequence>MKYIVFVLGLNLLASHVVWAQFVNQLPGGKAPASVNRIGTEGVIPGSLVENNVLTLATVPRLAVFLPDSALATGTAVLIFPKIGWPTRSVDQESMALATRLTALGITVFVLPYRLAQDSSLTAVRQEPALSPQDSLNALAMALADGKQALGYLRQHAAELGIRPDQVGVLGVSTGGTLALRLVYDRTKTTSPNFVSLLQAEVGTIATESVPADAPVLFIAAMSGATSENARQTAIQTAELYQQWLRAGRSAELHSYALSNQPAGVSPPYTVTDAWLDQWIGWLNRQGYWQKPVVAQSHQTVAPDNVAIPNGPPAVLLASPQPKTTVAVGAPAGSQQSPAPVRPNEVRTVYKTPGESTGRNGLLSVSGTVRDSATGRGLPRATVLIDYEKIGKGTYTNEQGQFLVSLPSGKHIVVIRSVGYLPYRTTLYLRENTVLNVSIPSVSSQLEEVVVTSKGYDQNVRQPLLGVSQINISTLKKMPAALGEVDILRSLQMLPGVTSVGEAANGLNIRGGTTDQNLILLDETPIFNPTHMFGLFSVFPADAVSGLDLYKGNVPARYGGRAASVLDISLRNPDLNQLHLSGGVSLVANRFTLETPIVAGKVALLVSGRGAFNDFLLRAVSSRFDNIRAKFGDGTAKLFWRVNDRNTVTAMGYYSQDLFQTDLVGSLANVNAVNTQYAQQTANGMVRWFHAVNDRVNVQTTALVAQYIPRILSTEDTTNNQVVLKQALLQRQIKSNLNYQLAKQKIEVGLSATHYRLNPGELIPGTSLAVNYQQTPIENALELGIHAEDEISLSDQLAVSAGLRYSHFLNLGPSVVRQYRNPATGEVADAMMVVDSSVYGAGQVSKQYGGLEPRLGLRYALTPNSSVKLGYNLMRQYLQVITNTTTPLPTARWKTADAHIQPQVSQLWSGGYFINSKNNIFELSAEVYWRSTQHVLDYKPGADFLLQPYPETQLLAGRSKAYGTEVMVSKKKGELTGWINYTYSRTLNQVNTGVNFQEQINGGNWYRANYDRPHSLNMSLTLNQGQHHSFSFNFAYSTGRPYTAPEGFIRYQRRTYPYYDERNQNRLPAYHRLDFAWNIYNPSMKNRRWQGHWTFTVYNLYGRKNVYSIFYQTEGQATNPYRLSIFGAPIPSLTYNVDFK</sequence>
<protein>
    <submittedName>
        <fullName evidence="16">Acetyl esterase/lipase</fullName>
    </submittedName>
</protein>
<dbReference type="SUPFAM" id="SSF49464">
    <property type="entry name" value="Carboxypeptidase regulatory domain-like"/>
    <property type="match status" value="1"/>
</dbReference>
<keyword evidence="4 10" id="KW-0812">Transmembrane</keyword>
<dbReference type="Proteomes" id="UP000700732">
    <property type="component" value="Unassembled WGS sequence"/>
</dbReference>
<feature type="domain" description="TonB-dependent receptor-like beta-barrel" evidence="13">
    <location>
        <begin position="628"/>
        <end position="1100"/>
    </location>
</feature>
<evidence type="ECO:0000313" key="16">
    <source>
        <dbReference type="EMBL" id="MBC3791113.1"/>
    </source>
</evidence>
<keyword evidence="8" id="KW-0675">Receptor</keyword>
<accession>A0ABR6W4Q0</accession>
<keyword evidence="7 10" id="KW-0472">Membrane</keyword>
<comment type="caution">
    <text evidence="16">The sequence shown here is derived from an EMBL/GenBank/DDBJ whole genome shotgun (WGS) entry which is preliminary data.</text>
</comment>
<dbReference type="Pfam" id="PF00593">
    <property type="entry name" value="TonB_dep_Rec_b-barrel"/>
    <property type="match status" value="1"/>
</dbReference>
<dbReference type="InterPro" id="IPR029058">
    <property type="entry name" value="AB_hydrolase_fold"/>
</dbReference>
<organism evidence="16 17">
    <name type="scientific">Spirosoma utsteinense</name>
    <dbReference type="NCBI Taxonomy" id="2585773"/>
    <lineage>
        <taxon>Bacteria</taxon>
        <taxon>Pseudomonadati</taxon>
        <taxon>Bacteroidota</taxon>
        <taxon>Cytophagia</taxon>
        <taxon>Cytophagales</taxon>
        <taxon>Cytophagaceae</taxon>
        <taxon>Spirosoma</taxon>
    </lineage>
</organism>